<dbReference type="OrthoDB" id="232498at2"/>
<sequence>MTLDFGLPTPLEYFETLVRRDEPRLLLEAAISLGQDADPQLDIEDALYQYERTLKLLRDCVPWGANGLQRLTILNQFFYEDLGYAGNHNDFFHPDNSYLHRVMDTRRGIPISLGVLWLELAHGIGLTAHGVSFPGHFLVKVQLKEGIIVQDPLTGQGLSHAQLGERLEPFKQAWGLEQEDMAPLAMYLQPAGHRGILERMLRNLKNIHQQQGDEAQTLAVMNRLITLTPTAWGEYRDRGLVRMERGERRAAMQDLQTYAQHAGAAQDLDMVEEQLAQLRASS</sequence>
<dbReference type="SUPFAM" id="SSF48452">
    <property type="entry name" value="TPR-like"/>
    <property type="match status" value="1"/>
</dbReference>
<name>A0A2A7UYY5_COMTR</name>
<dbReference type="GeneID" id="80802716"/>
<feature type="domain" description="Protein SirB1 N-terminal" evidence="2">
    <location>
        <begin position="59"/>
        <end position="202"/>
    </location>
</feature>
<reference evidence="4" key="1">
    <citation type="submission" date="2017-09" db="EMBL/GenBank/DDBJ databases">
        <title>FDA dAtabase for Regulatory Grade micrObial Sequences (FDA-ARGOS): Supporting development and validation of Infectious Disease Dx tests.</title>
        <authorList>
            <person name="Minogue T."/>
            <person name="Wolcott M."/>
            <person name="Wasieloski L."/>
            <person name="Aguilar W."/>
            <person name="Moore D."/>
            <person name="Tallon L."/>
            <person name="Sadzewicz L."/>
            <person name="Ott S."/>
            <person name="Zhao X."/>
            <person name="Nagaraj S."/>
            <person name="Vavikolanu K."/>
            <person name="Aluvathingal J."/>
            <person name="Nadendla S."/>
            <person name="Sichtig H."/>
        </authorList>
    </citation>
    <scope>NUCLEOTIDE SEQUENCE [LARGE SCALE GENOMIC DNA]</scope>
    <source>
        <strain evidence="4">FDAARGOS_394</strain>
    </source>
</reference>
<accession>A0A2A7UYY5</accession>
<dbReference type="EMBL" id="PDEA01000001">
    <property type="protein sequence ID" value="PEH90401.1"/>
    <property type="molecule type" value="Genomic_DNA"/>
</dbReference>
<organism evidence="3 4">
    <name type="scientific">Comamonas terrigena</name>
    <dbReference type="NCBI Taxonomy" id="32013"/>
    <lineage>
        <taxon>Bacteria</taxon>
        <taxon>Pseudomonadati</taxon>
        <taxon>Pseudomonadota</taxon>
        <taxon>Betaproteobacteria</taxon>
        <taxon>Burkholderiales</taxon>
        <taxon>Comamonadaceae</taxon>
        <taxon>Comamonas</taxon>
    </lineage>
</organism>
<proteinExistence type="inferred from homology"/>
<gene>
    <name evidence="3" type="ORF">CRM82_18980</name>
</gene>
<dbReference type="Proteomes" id="UP000220246">
    <property type="component" value="Unassembled WGS sequence"/>
</dbReference>
<dbReference type="RefSeq" id="WP_066536540.1">
    <property type="nucleotide sequence ID" value="NZ_DALZSI010000030.1"/>
</dbReference>
<keyword evidence="4" id="KW-1185">Reference proteome</keyword>
<protein>
    <submittedName>
        <fullName evidence="3">Transglutaminase</fullName>
    </submittedName>
</protein>
<dbReference type="PANTHER" id="PTHR31350:SF21">
    <property type="entry name" value="F-BOX ONLY PROTEIN 21"/>
    <property type="match status" value="1"/>
</dbReference>
<dbReference type="PANTHER" id="PTHR31350">
    <property type="entry name" value="SI:DKEY-261L7.2"/>
    <property type="match status" value="1"/>
</dbReference>
<dbReference type="Pfam" id="PF13369">
    <property type="entry name" value="Transglut_core2"/>
    <property type="match status" value="1"/>
</dbReference>
<evidence type="ECO:0000259" key="2">
    <source>
        <dbReference type="Pfam" id="PF13369"/>
    </source>
</evidence>
<evidence type="ECO:0000313" key="4">
    <source>
        <dbReference type="Proteomes" id="UP000220246"/>
    </source>
</evidence>
<dbReference type="STRING" id="1219032.GCA_001515545_01910"/>
<dbReference type="Pfam" id="PF13371">
    <property type="entry name" value="TPR_9"/>
    <property type="match status" value="1"/>
</dbReference>
<dbReference type="AlphaFoldDB" id="A0A2A7UYY5"/>
<comment type="caution">
    <text evidence="3">The sequence shown here is derived from an EMBL/GenBank/DDBJ whole genome shotgun (WGS) entry which is preliminary data.</text>
</comment>
<dbReference type="InterPro" id="IPR011990">
    <property type="entry name" value="TPR-like_helical_dom_sf"/>
</dbReference>
<evidence type="ECO:0000313" key="3">
    <source>
        <dbReference type="EMBL" id="PEH90401.1"/>
    </source>
</evidence>
<evidence type="ECO:0000256" key="1">
    <source>
        <dbReference type="ARBA" id="ARBA00007100"/>
    </source>
</evidence>
<comment type="similarity">
    <text evidence="1">Belongs to the UPF0162 family.</text>
</comment>
<dbReference type="InterPro" id="IPR032698">
    <property type="entry name" value="SirB1_N"/>
</dbReference>